<dbReference type="EMBL" id="CYKH01000537">
    <property type="protein sequence ID" value="CUG05413.1"/>
    <property type="molecule type" value="Genomic_DNA"/>
</dbReference>
<proteinExistence type="predicted"/>
<feature type="compositionally biased region" description="Polar residues" evidence="1">
    <location>
        <begin position="12"/>
        <end position="25"/>
    </location>
</feature>
<protein>
    <submittedName>
        <fullName evidence="2">Uncharacterized protein</fullName>
    </submittedName>
</protein>
<feature type="compositionally biased region" description="Basic and acidic residues" evidence="1">
    <location>
        <begin position="1"/>
        <end position="11"/>
    </location>
</feature>
<dbReference type="AlphaFoldDB" id="A0A0S4IZE9"/>
<name>A0A0S4IZE9_BODSA</name>
<dbReference type="Proteomes" id="UP000051952">
    <property type="component" value="Unassembled WGS sequence"/>
</dbReference>
<keyword evidence="3" id="KW-1185">Reference proteome</keyword>
<dbReference type="VEuPathDB" id="TriTrypDB:BSAL_04775"/>
<gene>
    <name evidence="2" type="ORF">BSAL_04775</name>
</gene>
<evidence type="ECO:0000313" key="2">
    <source>
        <dbReference type="EMBL" id="CUG05413.1"/>
    </source>
</evidence>
<feature type="region of interest" description="Disordered" evidence="1">
    <location>
        <begin position="1"/>
        <end position="33"/>
    </location>
</feature>
<reference evidence="3" key="1">
    <citation type="submission" date="2015-09" db="EMBL/GenBank/DDBJ databases">
        <authorList>
            <consortium name="Pathogen Informatics"/>
        </authorList>
    </citation>
    <scope>NUCLEOTIDE SEQUENCE [LARGE SCALE GENOMIC DNA]</scope>
    <source>
        <strain evidence="3">Lake Konstanz</strain>
    </source>
</reference>
<sequence>MKSAELPKRDQLNQAQHTTSSTTTPLRGPRSSARQILRHSCVERYKNVVLDYEFLEFLLRRNCNDLLFEEVRRI</sequence>
<evidence type="ECO:0000256" key="1">
    <source>
        <dbReference type="SAM" id="MobiDB-lite"/>
    </source>
</evidence>
<accession>A0A0S4IZE9</accession>
<organism evidence="2 3">
    <name type="scientific">Bodo saltans</name>
    <name type="common">Flagellated protozoan</name>
    <dbReference type="NCBI Taxonomy" id="75058"/>
    <lineage>
        <taxon>Eukaryota</taxon>
        <taxon>Discoba</taxon>
        <taxon>Euglenozoa</taxon>
        <taxon>Kinetoplastea</taxon>
        <taxon>Metakinetoplastina</taxon>
        <taxon>Eubodonida</taxon>
        <taxon>Bodonidae</taxon>
        <taxon>Bodo</taxon>
    </lineage>
</organism>
<evidence type="ECO:0000313" key="3">
    <source>
        <dbReference type="Proteomes" id="UP000051952"/>
    </source>
</evidence>